<dbReference type="InterPro" id="IPR016040">
    <property type="entry name" value="NAD(P)-bd_dom"/>
</dbReference>
<dbReference type="PANTHER" id="PTHR43355">
    <property type="entry name" value="FLAVIN REDUCTASE (NADPH)"/>
    <property type="match status" value="1"/>
</dbReference>
<sequence>MNITVFGATGTVGRLVVEQALAAGHDVTAVTRDADRVTQRHDRLRVVQGDPTEPEVCAPAVKGADAVIVTLGAGRQGRVREAGTRAVVAAMHETGARRLVCQSTLGVGSSRRNLNLWWRYVMFGALLRPAYADHVRQEDVVTASGLDWTIVRPSAFTDAPGDALGELRHGFAGDERGLRLKVSRADVAAFLLAQAADPAYLHRAVSVSA</sequence>
<name>A0A0B2B7D9_9ACTN</name>
<dbReference type="PANTHER" id="PTHR43355:SF2">
    <property type="entry name" value="FLAVIN REDUCTASE (NADPH)"/>
    <property type="match status" value="1"/>
</dbReference>
<dbReference type="Gene3D" id="3.40.50.720">
    <property type="entry name" value="NAD(P)-binding Rossmann-like Domain"/>
    <property type="match status" value="1"/>
</dbReference>
<dbReference type="GO" id="GO:0042602">
    <property type="term" value="F:riboflavin reductase (NADPH) activity"/>
    <property type="evidence" value="ECO:0007669"/>
    <property type="project" value="TreeGrafter"/>
</dbReference>
<protein>
    <submittedName>
        <fullName evidence="2">Putative NADH-flavin reductase</fullName>
    </submittedName>
</protein>
<dbReference type="OrthoDB" id="9771302at2"/>
<organism evidence="2 3">
    <name type="scientific">Mumia flava</name>
    <dbReference type="NCBI Taxonomy" id="1348852"/>
    <lineage>
        <taxon>Bacteria</taxon>
        <taxon>Bacillati</taxon>
        <taxon>Actinomycetota</taxon>
        <taxon>Actinomycetes</taxon>
        <taxon>Propionibacteriales</taxon>
        <taxon>Nocardioidaceae</taxon>
        <taxon>Mumia</taxon>
    </lineage>
</organism>
<keyword evidence="3" id="KW-1185">Reference proteome</keyword>
<dbReference type="GO" id="GO:0004074">
    <property type="term" value="F:biliverdin reductase [NAD(P)H] activity"/>
    <property type="evidence" value="ECO:0007669"/>
    <property type="project" value="TreeGrafter"/>
</dbReference>
<proteinExistence type="predicted"/>
<dbReference type="Proteomes" id="UP000230842">
    <property type="component" value="Unassembled WGS sequence"/>
</dbReference>
<dbReference type="AlphaFoldDB" id="A0A0B2B7D9"/>
<dbReference type="InterPro" id="IPR051606">
    <property type="entry name" value="Polyketide_Oxido-like"/>
</dbReference>
<dbReference type="CDD" id="cd05244">
    <property type="entry name" value="BVR-B_like_SDR_a"/>
    <property type="match status" value="1"/>
</dbReference>
<accession>A0A0B2B7D9</accession>
<reference evidence="2 3" key="1">
    <citation type="submission" date="2017-11" db="EMBL/GenBank/DDBJ databases">
        <title>Genomic Encyclopedia of Archaeal and Bacterial Type Strains, Phase II (KMG-II): From Individual Species to Whole Genera.</title>
        <authorList>
            <person name="Goeker M."/>
        </authorList>
    </citation>
    <scope>NUCLEOTIDE SEQUENCE [LARGE SCALE GENOMIC DNA]</scope>
    <source>
        <strain evidence="2 3">DSM 27763</strain>
    </source>
</reference>
<gene>
    <name evidence="2" type="ORF">CLV56_1957</name>
</gene>
<evidence type="ECO:0000259" key="1">
    <source>
        <dbReference type="Pfam" id="PF13460"/>
    </source>
</evidence>
<dbReference type="Pfam" id="PF13460">
    <property type="entry name" value="NAD_binding_10"/>
    <property type="match status" value="1"/>
</dbReference>
<evidence type="ECO:0000313" key="2">
    <source>
        <dbReference type="EMBL" id="PJJ57719.1"/>
    </source>
</evidence>
<comment type="caution">
    <text evidence="2">The sequence shown here is derived from an EMBL/GenBank/DDBJ whole genome shotgun (WGS) entry which is preliminary data.</text>
</comment>
<evidence type="ECO:0000313" key="3">
    <source>
        <dbReference type="Proteomes" id="UP000230842"/>
    </source>
</evidence>
<dbReference type="RefSeq" id="WP_039363413.1">
    <property type="nucleotide sequence ID" value="NZ_PGEZ01000001.1"/>
</dbReference>
<dbReference type="InterPro" id="IPR036291">
    <property type="entry name" value="NAD(P)-bd_dom_sf"/>
</dbReference>
<dbReference type="EMBL" id="PGEZ01000001">
    <property type="protein sequence ID" value="PJJ57719.1"/>
    <property type="molecule type" value="Genomic_DNA"/>
</dbReference>
<dbReference type="SUPFAM" id="SSF51735">
    <property type="entry name" value="NAD(P)-binding Rossmann-fold domains"/>
    <property type="match status" value="1"/>
</dbReference>
<feature type="domain" description="NAD(P)-binding" evidence="1">
    <location>
        <begin position="7"/>
        <end position="198"/>
    </location>
</feature>